<dbReference type="SUPFAM" id="SSF46785">
    <property type="entry name" value="Winged helix' DNA-binding domain"/>
    <property type="match status" value="1"/>
</dbReference>
<dbReference type="PANTHER" id="PTHR39515">
    <property type="entry name" value="CONSERVED PROTEIN"/>
    <property type="match status" value="1"/>
</dbReference>
<organism evidence="2 3">
    <name type="scientific">Paramicrobacterium agarici</name>
    <dbReference type="NCBI Taxonomy" id="630514"/>
    <lineage>
        <taxon>Bacteria</taxon>
        <taxon>Bacillati</taxon>
        <taxon>Actinomycetota</taxon>
        <taxon>Actinomycetes</taxon>
        <taxon>Micrococcales</taxon>
        <taxon>Microbacteriaceae</taxon>
        <taxon>Paramicrobacterium</taxon>
    </lineage>
</organism>
<evidence type="ECO:0000313" key="2">
    <source>
        <dbReference type="EMBL" id="PFG29152.1"/>
    </source>
</evidence>
<dbReference type="InterPro" id="IPR036388">
    <property type="entry name" value="WH-like_DNA-bd_sf"/>
</dbReference>
<dbReference type="PROSITE" id="PS50995">
    <property type="entry name" value="HTH_MARR_2"/>
    <property type="match status" value="1"/>
</dbReference>
<dbReference type="Pfam" id="PF01047">
    <property type="entry name" value="MarR"/>
    <property type="match status" value="1"/>
</dbReference>
<evidence type="ECO:0000313" key="3">
    <source>
        <dbReference type="Proteomes" id="UP000221369"/>
    </source>
</evidence>
<proteinExistence type="predicted"/>
<dbReference type="PRINTS" id="PR00598">
    <property type="entry name" value="HTHMARR"/>
</dbReference>
<feature type="domain" description="HTH marR-type" evidence="1">
    <location>
        <begin position="16"/>
        <end position="147"/>
    </location>
</feature>
<dbReference type="EMBL" id="PDJE01000001">
    <property type="protein sequence ID" value="PFG29152.1"/>
    <property type="molecule type" value="Genomic_DNA"/>
</dbReference>
<accession>A0A2A9DT53</accession>
<dbReference type="InterPro" id="IPR052526">
    <property type="entry name" value="HTH-type_Bedaq_tolerance"/>
</dbReference>
<name>A0A2A9DT53_9MICO</name>
<evidence type="ECO:0000259" key="1">
    <source>
        <dbReference type="PROSITE" id="PS50995"/>
    </source>
</evidence>
<keyword evidence="3" id="KW-1185">Reference proteome</keyword>
<protein>
    <submittedName>
        <fullName evidence="2">MarR family transcriptional regulator</fullName>
    </submittedName>
</protein>
<sequence length="158" mass="17371">MGSMTDDPRPTEGCEAETLIGELVASAHRLTRLAAQALVDPQNPAVWRTVAALQALGPTRLGELARQSRVTQPTMTKIVQHLVELGWVTRITDPDDARAQLLEVTESGTDALAEWRTALARSLAPYFEGLSDDDVRVIERTLEIVNERTSVEGNVRQQ</sequence>
<reference evidence="2 3" key="1">
    <citation type="submission" date="2017-10" db="EMBL/GenBank/DDBJ databases">
        <title>Sequencing the genomes of 1000 actinobacteria strains.</title>
        <authorList>
            <person name="Klenk H.-P."/>
        </authorList>
    </citation>
    <scope>NUCLEOTIDE SEQUENCE [LARGE SCALE GENOMIC DNA]</scope>
    <source>
        <strain evidence="2 3">DSM 21798</strain>
    </source>
</reference>
<dbReference type="InterPro" id="IPR000835">
    <property type="entry name" value="HTH_MarR-typ"/>
</dbReference>
<dbReference type="AlphaFoldDB" id="A0A2A9DT53"/>
<dbReference type="SMART" id="SM00347">
    <property type="entry name" value="HTH_MARR"/>
    <property type="match status" value="1"/>
</dbReference>
<comment type="caution">
    <text evidence="2">The sequence shown here is derived from an EMBL/GenBank/DDBJ whole genome shotgun (WGS) entry which is preliminary data.</text>
</comment>
<dbReference type="Proteomes" id="UP000221369">
    <property type="component" value="Unassembled WGS sequence"/>
</dbReference>
<dbReference type="InterPro" id="IPR036390">
    <property type="entry name" value="WH_DNA-bd_sf"/>
</dbReference>
<dbReference type="GO" id="GO:0003700">
    <property type="term" value="F:DNA-binding transcription factor activity"/>
    <property type="evidence" value="ECO:0007669"/>
    <property type="project" value="InterPro"/>
</dbReference>
<dbReference type="PANTHER" id="PTHR39515:SF2">
    <property type="entry name" value="HTH-TYPE TRANSCRIPTIONAL REGULATOR RV0880"/>
    <property type="match status" value="1"/>
</dbReference>
<dbReference type="Gene3D" id="1.10.10.10">
    <property type="entry name" value="Winged helix-like DNA-binding domain superfamily/Winged helix DNA-binding domain"/>
    <property type="match status" value="1"/>
</dbReference>
<gene>
    <name evidence="2" type="ORF">ATJ78_0048</name>
</gene>